<dbReference type="Pfam" id="PF01261">
    <property type="entry name" value="AP_endonuc_2"/>
    <property type="match status" value="1"/>
</dbReference>
<dbReference type="PROSITE" id="PS00730">
    <property type="entry name" value="AP_NUCLEASE_F2_2"/>
    <property type="match status" value="1"/>
</dbReference>
<dbReference type="SUPFAM" id="SSF51658">
    <property type="entry name" value="Xylose isomerase-like"/>
    <property type="match status" value="1"/>
</dbReference>
<evidence type="ECO:0000256" key="1">
    <source>
        <dbReference type="ARBA" id="ARBA00001947"/>
    </source>
</evidence>
<dbReference type="InterPro" id="IPR013022">
    <property type="entry name" value="Xyl_isomerase-like_TIM-brl"/>
</dbReference>
<evidence type="ECO:0000256" key="4">
    <source>
        <dbReference type="ARBA" id="ARBA00022763"/>
    </source>
</evidence>
<dbReference type="SMART" id="SM00518">
    <property type="entry name" value="AP2Ec"/>
    <property type="match status" value="1"/>
</dbReference>
<evidence type="ECO:0000256" key="3">
    <source>
        <dbReference type="ARBA" id="ARBA00022723"/>
    </source>
</evidence>
<comment type="caution">
    <text evidence="9">The sequence shown here is derived from an EMBL/GenBank/DDBJ whole genome shotgun (WGS) entry which is preliminary data.</text>
</comment>
<name>A0A2T0ZYS3_9ACTN</name>
<dbReference type="AlphaFoldDB" id="A0A2T0ZYS3"/>
<evidence type="ECO:0000313" key="10">
    <source>
        <dbReference type="Proteomes" id="UP000237752"/>
    </source>
</evidence>
<sequence length="294" mass="32104">MRRSRSSRTHTLAVRRRDRFLSAPASSLGQMSGNNVIIGAHVLDDDPLSEGKERDAQVVQFFLADPQGWKAPKPRDDQDALANSWDNDKIAVFIHSPYVLNLASTNNRIRIPSRKMLAAHSKAAAAVGARGLVVHGGHVTKDDDPAKGVDNWRKAFEEAEKRGGFEVPILIENTAGGSYSMARTLDEIARLWDVIGDYKPGFCLDTCHAFAAGIDLVSAVEKIKAITGRIDLVHCNDSRDEFGSSRDRHTTIGEGTIEPEQLVEVIKAADCPVVCETPGDKQAQDIAYLRGHLG</sequence>
<dbReference type="Proteomes" id="UP000237752">
    <property type="component" value="Unassembled WGS sequence"/>
</dbReference>
<dbReference type="InterPro" id="IPR001719">
    <property type="entry name" value="AP_endonuc_2"/>
</dbReference>
<dbReference type="InterPro" id="IPR018246">
    <property type="entry name" value="AP_endonuc_F2_Zn_BS"/>
</dbReference>
<keyword evidence="5" id="KW-0378">Hydrolase</keyword>
<dbReference type="NCBIfam" id="NF002198">
    <property type="entry name" value="PRK01060.1-3"/>
    <property type="match status" value="1"/>
</dbReference>
<accession>A0A2T0ZYS3</accession>
<gene>
    <name evidence="9" type="ORF">CLV47_10949</name>
</gene>
<comment type="similarity">
    <text evidence="2">Belongs to the AP endonuclease 2 family.</text>
</comment>
<evidence type="ECO:0000313" key="9">
    <source>
        <dbReference type="EMBL" id="PRZ41502.1"/>
    </source>
</evidence>
<dbReference type="GO" id="GO:0008270">
    <property type="term" value="F:zinc ion binding"/>
    <property type="evidence" value="ECO:0007669"/>
    <property type="project" value="InterPro"/>
</dbReference>
<evidence type="ECO:0000256" key="7">
    <source>
        <dbReference type="ARBA" id="ARBA00023204"/>
    </source>
</evidence>
<keyword evidence="4" id="KW-0227">DNA damage</keyword>
<keyword evidence="9" id="KW-0255">Endonuclease</keyword>
<dbReference type="CDD" id="cd00019">
    <property type="entry name" value="AP2Ec"/>
    <property type="match status" value="1"/>
</dbReference>
<feature type="domain" description="Xylose isomerase-like TIM barrel" evidence="8">
    <location>
        <begin position="53"/>
        <end position="287"/>
    </location>
</feature>
<organism evidence="9 10">
    <name type="scientific">Antricoccus suffuscus</name>
    <dbReference type="NCBI Taxonomy" id="1629062"/>
    <lineage>
        <taxon>Bacteria</taxon>
        <taxon>Bacillati</taxon>
        <taxon>Actinomycetota</taxon>
        <taxon>Actinomycetes</taxon>
        <taxon>Geodermatophilales</taxon>
        <taxon>Antricoccaceae</taxon>
        <taxon>Antricoccus</taxon>
    </lineage>
</organism>
<keyword evidence="10" id="KW-1185">Reference proteome</keyword>
<keyword evidence="6" id="KW-0862">Zinc</keyword>
<dbReference type="PROSITE" id="PS00731">
    <property type="entry name" value="AP_NUCLEASE_F2_3"/>
    <property type="match status" value="1"/>
</dbReference>
<dbReference type="GO" id="GO:0008081">
    <property type="term" value="F:phosphoric diester hydrolase activity"/>
    <property type="evidence" value="ECO:0007669"/>
    <property type="project" value="TreeGrafter"/>
</dbReference>
<keyword evidence="9" id="KW-0540">Nuclease</keyword>
<dbReference type="Gene3D" id="3.20.20.150">
    <property type="entry name" value="Divalent-metal-dependent TIM barrel enzymes"/>
    <property type="match status" value="1"/>
</dbReference>
<dbReference type="InterPro" id="IPR036237">
    <property type="entry name" value="Xyl_isomerase-like_sf"/>
</dbReference>
<dbReference type="GO" id="GO:0006284">
    <property type="term" value="P:base-excision repair"/>
    <property type="evidence" value="ECO:0007669"/>
    <property type="project" value="TreeGrafter"/>
</dbReference>
<evidence type="ECO:0000256" key="2">
    <source>
        <dbReference type="ARBA" id="ARBA00005340"/>
    </source>
</evidence>
<dbReference type="EMBL" id="PVUE01000009">
    <property type="protein sequence ID" value="PRZ41502.1"/>
    <property type="molecule type" value="Genomic_DNA"/>
</dbReference>
<reference evidence="9 10" key="1">
    <citation type="submission" date="2018-03" db="EMBL/GenBank/DDBJ databases">
        <title>Genomic Encyclopedia of Archaeal and Bacterial Type Strains, Phase II (KMG-II): from individual species to whole genera.</title>
        <authorList>
            <person name="Goeker M."/>
        </authorList>
    </citation>
    <scope>NUCLEOTIDE SEQUENCE [LARGE SCALE GENOMIC DNA]</scope>
    <source>
        <strain evidence="9 10">DSM 100065</strain>
    </source>
</reference>
<keyword evidence="7" id="KW-0234">DNA repair</keyword>
<dbReference type="GO" id="GO:0003677">
    <property type="term" value="F:DNA binding"/>
    <property type="evidence" value="ECO:0007669"/>
    <property type="project" value="InterPro"/>
</dbReference>
<dbReference type="PANTHER" id="PTHR21445">
    <property type="entry name" value="ENDONUCLEASE IV ENDODEOXYRIBONUCLEASE IV"/>
    <property type="match status" value="1"/>
</dbReference>
<dbReference type="NCBIfam" id="TIGR00587">
    <property type="entry name" value="nfo"/>
    <property type="match status" value="1"/>
</dbReference>
<evidence type="ECO:0000259" key="8">
    <source>
        <dbReference type="Pfam" id="PF01261"/>
    </source>
</evidence>
<evidence type="ECO:0000256" key="6">
    <source>
        <dbReference type="ARBA" id="ARBA00022833"/>
    </source>
</evidence>
<evidence type="ECO:0000256" key="5">
    <source>
        <dbReference type="ARBA" id="ARBA00022801"/>
    </source>
</evidence>
<protein>
    <submittedName>
        <fullName evidence="9">Endonuclease IV</fullName>
    </submittedName>
</protein>
<comment type="cofactor">
    <cofactor evidence="1">
        <name>Zn(2+)</name>
        <dbReference type="ChEBI" id="CHEBI:29105"/>
    </cofactor>
</comment>
<proteinExistence type="inferred from homology"/>
<dbReference type="PROSITE" id="PS51432">
    <property type="entry name" value="AP_NUCLEASE_F2_4"/>
    <property type="match status" value="1"/>
</dbReference>
<dbReference type="PANTHER" id="PTHR21445:SF0">
    <property type="entry name" value="APURINIC-APYRIMIDINIC ENDONUCLEASE"/>
    <property type="match status" value="1"/>
</dbReference>
<keyword evidence="3" id="KW-0479">Metal-binding</keyword>
<dbReference type="GO" id="GO:0003906">
    <property type="term" value="F:DNA-(apurinic or apyrimidinic site) endonuclease activity"/>
    <property type="evidence" value="ECO:0007669"/>
    <property type="project" value="TreeGrafter"/>
</dbReference>